<evidence type="ECO:0000313" key="2">
    <source>
        <dbReference type="EMBL" id="KAF5662641.1"/>
    </source>
</evidence>
<gene>
    <name evidence="2" type="ORF">FDENT_13299</name>
</gene>
<dbReference type="AlphaFoldDB" id="A0A8H5WJW2"/>
<evidence type="ECO:0000313" key="3">
    <source>
        <dbReference type="Proteomes" id="UP000562682"/>
    </source>
</evidence>
<dbReference type="EMBL" id="JAAOAK010000516">
    <property type="protein sequence ID" value="KAF5662641.1"/>
    <property type="molecule type" value="Genomic_DNA"/>
</dbReference>
<proteinExistence type="predicted"/>
<feature type="compositionally biased region" description="Polar residues" evidence="1">
    <location>
        <begin position="22"/>
        <end position="34"/>
    </location>
</feature>
<reference evidence="2 3" key="1">
    <citation type="submission" date="2020-05" db="EMBL/GenBank/DDBJ databases">
        <title>Identification and distribution of gene clusters putatively required for synthesis of sphingolipid metabolism inhibitors in phylogenetically diverse species of the filamentous fungus Fusarium.</title>
        <authorList>
            <person name="Kim H.-S."/>
            <person name="Busman M."/>
            <person name="Brown D.W."/>
            <person name="Divon H."/>
            <person name="Uhlig S."/>
            <person name="Proctor R.H."/>
        </authorList>
    </citation>
    <scope>NUCLEOTIDE SEQUENCE [LARGE SCALE GENOMIC DNA]</scope>
    <source>
        <strain evidence="2 3">NRRL 25311</strain>
    </source>
</reference>
<name>A0A8H5WJW2_9HYPO</name>
<protein>
    <submittedName>
        <fullName evidence="2">Uncharacterized protein</fullName>
    </submittedName>
</protein>
<comment type="caution">
    <text evidence="2">The sequence shown here is derived from an EMBL/GenBank/DDBJ whole genome shotgun (WGS) entry which is preliminary data.</text>
</comment>
<dbReference type="Proteomes" id="UP000562682">
    <property type="component" value="Unassembled WGS sequence"/>
</dbReference>
<evidence type="ECO:0000256" key="1">
    <source>
        <dbReference type="SAM" id="MobiDB-lite"/>
    </source>
</evidence>
<keyword evidence="3" id="KW-1185">Reference proteome</keyword>
<sequence>MWLRGSVLSQFSLKHLRLPSYPSSETNSWATETTPGRRRFNTKARSDNSNLQETVNIDFLHGLSGTFLSIICHEHKPQRPLNIKDRPAIPLPRADLEGIIGEMPPDPRHKSHSVWSKVCPAIMNPAYISLECKWAKSFMAGCCPRVHAFMSRAKGPLPLPTTPLSSAQQSSPPR</sequence>
<accession>A0A8H5WJW2</accession>
<organism evidence="2 3">
    <name type="scientific">Fusarium denticulatum</name>
    <dbReference type="NCBI Taxonomy" id="48507"/>
    <lineage>
        <taxon>Eukaryota</taxon>
        <taxon>Fungi</taxon>
        <taxon>Dikarya</taxon>
        <taxon>Ascomycota</taxon>
        <taxon>Pezizomycotina</taxon>
        <taxon>Sordariomycetes</taxon>
        <taxon>Hypocreomycetidae</taxon>
        <taxon>Hypocreales</taxon>
        <taxon>Nectriaceae</taxon>
        <taxon>Fusarium</taxon>
        <taxon>Fusarium fujikuroi species complex</taxon>
    </lineage>
</organism>
<feature type="region of interest" description="Disordered" evidence="1">
    <location>
        <begin position="22"/>
        <end position="47"/>
    </location>
</feature>